<evidence type="ECO:0000256" key="3">
    <source>
        <dbReference type="ARBA" id="ARBA00022980"/>
    </source>
</evidence>
<evidence type="ECO:0000256" key="6">
    <source>
        <dbReference type="ARBA" id="ARBA00023163"/>
    </source>
</evidence>
<evidence type="ECO:0000256" key="5">
    <source>
        <dbReference type="ARBA" id="ARBA00023128"/>
    </source>
</evidence>
<accession>A0ABR1YKU2</accession>
<keyword evidence="6" id="KW-0804">Transcription</keyword>
<reference evidence="10 11" key="1">
    <citation type="submission" date="2024-04" db="EMBL/GenBank/DDBJ databases">
        <title>Phyllosticta paracitricarpa is synonymous to the EU quarantine fungus P. citricarpa based on phylogenomic analyses.</title>
        <authorList>
            <consortium name="Lawrence Berkeley National Laboratory"/>
            <person name="Van Ingen-Buijs V.A."/>
            <person name="Van Westerhoven A.C."/>
            <person name="Haridas S."/>
            <person name="Skiadas P."/>
            <person name="Martin F."/>
            <person name="Groenewald J.Z."/>
            <person name="Crous P.W."/>
            <person name="Seidl M.F."/>
        </authorList>
    </citation>
    <scope>NUCLEOTIDE SEQUENCE [LARGE SCALE GENOMIC DNA]</scope>
    <source>
        <strain evidence="10 11">CBS 123374</strain>
    </source>
</reference>
<keyword evidence="3" id="KW-0689">Ribosomal protein</keyword>
<evidence type="ECO:0000256" key="2">
    <source>
        <dbReference type="ARBA" id="ARBA00010741"/>
    </source>
</evidence>
<protein>
    <recommendedName>
        <fullName evidence="8">Large ribosomal subunit protein mL67</fullName>
    </recommendedName>
</protein>
<dbReference type="EMBL" id="JBBWRZ010000007">
    <property type="protein sequence ID" value="KAK8232383.1"/>
    <property type="molecule type" value="Genomic_DNA"/>
</dbReference>
<feature type="compositionally biased region" description="Basic and acidic residues" evidence="9">
    <location>
        <begin position="528"/>
        <end position="537"/>
    </location>
</feature>
<dbReference type="PANTHER" id="PTHR28184">
    <property type="entry name" value="MITOCHONDRIAL HOMOLOGOUS RECOMBINATION PROTEIN 1"/>
    <property type="match status" value="1"/>
</dbReference>
<comment type="caution">
    <text evidence="10">The sequence shown here is derived from an EMBL/GenBank/DDBJ whole genome shotgun (WGS) entry which is preliminary data.</text>
</comment>
<evidence type="ECO:0000256" key="1">
    <source>
        <dbReference type="ARBA" id="ARBA00004173"/>
    </source>
</evidence>
<keyword evidence="4" id="KW-0805">Transcription regulation</keyword>
<dbReference type="Proteomes" id="UP001492380">
    <property type="component" value="Unassembled WGS sequence"/>
</dbReference>
<evidence type="ECO:0000256" key="8">
    <source>
        <dbReference type="ARBA" id="ARBA00035185"/>
    </source>
</evidence>
<name>A0ABR1YKU2_9PEZI</name>
<keyword evidence="5" id="KW-0496">Mitochondrion</keyword>
<feature type="compositionally biased region" description="Basic and acidic residues" evidence="9">
    <location>
        <begin position="550"/>
        <end position="569"/>
    </location>
</feature>
<evidence type="ECO:0000256" key="4">
    <source>
        <dbReference type="ARBA" id="ARBA00023015"/>
    </source>
</evidence>
<gene>
    <name evidence="10" type="ORF">HDK90DRAFT_308366</name>
</gene>
<dbReference type="InterPro" id="IPR024629">
    <property type="entry name" value="Ribosomal_mL67"/>
</dbReference>
<keyword evidence="11" id="KW-1185">Reference proteome</keyword>
<feature type="region of interest" description="Disordered" evidence="9">
    <location>
        <begin position="528"/>
        <end position="569"/>
    </location>
</feature>
<feature type="non-terminal residue" evidence="10">
    <location>
        <position position="1"/>
    </location>
</feature>
<evidence type="ECO:0000313" key="10">
    <source>
        <dbReference type="EMBL" id="KAK8232383.1"/>
    </source>
</evidence>
<dbReference type="Pfam" id="PF12829">
    <property type="entry name" value="Mhr1"/>
    <property type="match status" value="1"/>
</dbReference>
<comment type="similarity">
    <text evidence="2">Belongs to the mitochondrion-specific ribosomal protein mL67 family.</text>
</comment>
<proteinExistence type="inferred from homology"/>
<evidence type="ECO:0000313" key="11">
    <source>
        <dbReference type="Proteomes" id="UP001492380"/>
    </source>
</evidence>
<comment type="subcellular location">
    <subcellularLocation>
        <location evidence="1">Mitochondrion</location>
    </subcellularLocation>
</comment>
<organism evidence="10 11">
    <name type="scientific">Phyllosticta capitalensis</name>
    <dbReference type="NCBI Taxonomy" id="121624"/>
    <lineage>
        <taxon>Eukaryota</taxon>
        <taxon>Fungi</taxon>
        <taxon>Dikarya</taxon>
        <taxon>Ascomycota</taxon>
        <taxon>Pezizomycotina</taxon>
        <taxon>Dothideomycetes</taxon>
        <taxon>Dothideomycetes incertae sedis</taxon>
        <taxon>Botryosphaeriales</taxon>
        <taxon>Phyllostictaceae</taxon>
        <taxon>Phyllosticta</taxon>
    </lineage>
</organism>
<sequence length="569" mass="66114">ESSWSVRARLPEPRFSVAPGTSTAPRSTFFHSELKTCLGPSEDTMSGLGTQAARGIEASKDAARQVFVYCNFRTNQTLYSLNERVLRHSHLKQLHYAGKKTLPAKLRKDVWRPLAVVTLPFEKQARDAYQKLVDFKKLHELYWDQNEAKDWGVLPEEKQKELVGRKVMPNKKERAKIIMDQKANSIADIAKVMELQTASASKQFDTFMAKDDQVEDLFWLRSLFRNLLRLGKNGQDESLRNLLNSTDKIDENAKSGLQRLRLAITLLKRHRILSRPSDNIEETINQLRSEYTPIREQLRDRQFAYLDSLRQERELYEEVRELRKQLGIAGALLGNVHREQQQWTKYLHKMKEEERREEKKWLKQAEKTAEEGGRVEKFPGNEEARQAALERSKIGKVIHDFNWKVASLESKLAEKKRILEETNEAILEALYPASQKPSGALPKKGPLHQKAMLRQSRPRPFTLNGVEIRWSNMVDLEHAEEWPELIFHEGLAVERYKPNMSRVVVDKSMLPDVLEYAAEIQRERESWEREQQEKQLQEAELLAQQEAESQEAKDTNAEDDKAQGQRRAD</sequence>
<evidence type="ECO:0000256" key="7">
    <source>
        <dbReference type="ARBA" id="ARBA00023274"/>
    </source>
</evidence>
<feature type="compositionally biased region" description="Low complexity" evidence="9">
    <location>
        <begin position="538"/>
        <end position="547"/>
    </location>
</feature>
<dbReference type="PANTHER" id="PTHR28184:SF1">
    <property type="entry name" value="LARGE RIBOSOMAL SUBUNIT PROTEIN ML67"/>
    <property type="match status" value="1"/>
</dbReference>
<evidence type="ECO:0000256" key="9">
    <source>
        <dbReference type="SAM" id="MobiDB-lite"/>
    </source>
</evidence>
<keyword evidence="7" id="KW-0687">Ribonucleoprotein</keyword>